<sequence>MSRPYLVTGAAGVVGQSLLAALPAHAAIGLVREGGTRPSHAAGLLTGDVTVPALGLAPGPYRRLAGRIGGVIHSAAITSFTRSAADIHRVNAGGTAHALRLATDAGVPFHLISTIYVERRPGSIPTGRSRAYRESKQAAEELVRAAQVPWSILRMSLVIGHSADGSIPRFQGVYAAMKALVTGEAHVIPVAPGSFIDFLPRDYAAACAVALIEAGAGGEHWITAGKRALTIDQFTAVCTAYARRRGWQVPTPRMVDSEMVHRLIMPAFGDRLGADVRKRLELFTDILGPLTTDRQLPTVEPGLPGPGDPPDLVSCLDASLSHWGSRVRLIPPGAIA</sequence>
<dbReference type="InterPro" id="IPR036291">
    <property type="entry name" value="NAD(P)-bd_dom_sf"/>
</dbReference>
<dbReference type="InterPro" id="IPR013120">
    <property type="entry name" value="FAR_NAD-bd"/>
</dbReference>
<dbReference type="Proteomes" id="UP001552594">
    <property type="component" value="Unassembled WGS sequence"/>
</dbReference>
<evidence type="ECO:0000313" key="3">
    <source>
        <dbReference type="EMBL" id="MEV5505172.1"/>
    </source>
</evidence>
<proteinExistence type="predicted"/>
<feature type="chain" id="PRO_5047026346" evidence="1">
    <location>
        <begin position="27"/>
        <end position="336"/>
    </location>
</feature>
<evidence type="ECO:0000256" key="1">
    <source>
        <dbReference type="SAM" id="SignalP"/>
    </source>
</evidence>
<feature type="domain" description="Thioester reductase (TE)" evidence="2">
    <location>
        <begin position="45"/>
        <end position="206"/>
    </location>
</feature>
<evidence type="ECO:0000313" key="4">
    <source>
        <dbReference type="Proteomes" id="UP001552594"/>
    </source>
</evidence>
<reference evidence="3 4" key="1">
    <citation type="submission" date="2024-06" db="EMBL/GenBank/DDBJ databases">
        <title>The Natural Products Discovery Center: Release of the First 8490 Sequenced Strains for Exploring Actinobacteria Biosynthetic Diversity.</title>
        <authorList>
            <person name="Kalkreuter E."/>
            <person name="Kautsar S.A."/>
            <person name="Yang D."/>
            <person name="Bader C.D."/>
            <person name="Teijaro C.N."/>
            <person name="Fluegel L."/>
            <person name="Davis C.M."/>
            <person name="Simpson J.R."/>
            <person name="Lauterbach L."/>
            <person name="Steele A.D."/>
            <person name="Gui C."/>
            <person name="Meng S."/>
            <person name="Li G."/>
            <person name="Viehrig K."/>
            <person name="Ye F."/>
            <person name="Su P."/>
            <person name="Kiefer A.F."/>
            <person name="Nichols A."/>
            <person name="Cepeda A.J."/>
            <person name="Yan W."/>
            <person name="Fan B."/>
            <person name="Jiang Y."/>
            <person name="Adhikari A."/>
            <person name="Zheng C.-J."/>
            <person name="Schuster L."/>
            <person name="Cowan T.M."/>
            <person name="Smanski M.J."/>
            <person name="Chevrette M.G."/>
            <person name="De Carvalho L.P.S."/>
            <person name="Shen B."/>
        </authorList>
    </citation>
    <scope>NUCLEOTIDE SEQUENCE [LARGE SCALE GENOMIC DNA]</scope>
    <source>
        <strain evidence="3 4">NPDC052347</strain>
    </source>
</reference>
<accession>A0ABV3JQK9</accession>
<name>A0ABV3JQK9_STRON</name>
<dbReference type="PANTHER" id="PTHR43245">
    <property type="entry name" value="BIFUNCTIONAL POLYMYXIN RESISTANCE PROTEIN ARNA"/>
    <property type="match status" value="1"/>
</dbReference>
<dbReference type="Gene3D" id="3.40.50.720">
    <property type="entry name" value="NAD(P)-binding Rossmann-like Domain"/>
    <property type="match status" value="1"/>
</dbReference>
<dbReference type="EMBL" id="JBFAUK010000001">
    <property type="protein sequence ID" value="MEV5505172.1"/>
    <property type="molecule type" value="Genomic_DNA"/>
</dbReference>
<organism evidence="3 4">
    <name type="scientific">Streptomyces orinoci</name>
    <name type="common">Streptoverticillium orinoci</name>
    <dbReference type="NCBI Taxonomy" id="67339"/>
    <lineage>
        <taxon>Bacteria</taxon>
        <taxon>Bacillati</taxon>
        <taxon>Actinomycetota</taxon>
        <taxon>Actinomycetes</taxon>
        <taxon>Kitasatosporales</taxon>
        <taxon>Streptomycetaceae</taxon>
        <taxon>Streptomyces</taxon>
    </lineage>
</organism>
<feature type="signal peptide" evidence="1">
    <location>
        <begin position="1"/>
        <end position="26"/>
    </location>
</feature>
<dbReference type="InterPro" id="IPR050177">
    <property type="entry name" value="Lipid_A_modif_metabolic_enz"/>
</dbReference>
<dbReference type="RefSeq" id="WP_109281207.1">
    <property type="nucleotide sequence ID" value="NZ_JBFAUK010000001.1"/>
</dbReference>
<protein>
    <submittedName>
        <fullName evidence="3">SDR family oxidoreductase</fullName>
    </submittedName>
</protein>
<evidence type="ECO:0000259" key="2">
    <source>
        <dbReference type="Pfam" id="PF07993"/>
    </source>
</evidence>
<keyword evidence="4" id="KW-1185">Reference proteome</keyword>
<dbReference type="Pfam" id="PF07993">
    <property type="entry name" value="NAD_binding_4"/>
    <property type="match status" value="1"/>
</dbReference>
<dbReference type="PANTHER" id="PTHR43245:SF51">
    <property type="entry name" value="SHORT CHAIN DEHYDROGENASE_REDUCTASE FAMILY 42E, MEMBER 2"/>
    <property type="match status" value="1"/>
</dbReference>
<gene>
    <name evidence="3" type="ORF">AB0L16_01660</name>
</gene>
<keyword evidence="1" id="KW-0732">Signal</keyword>
<comment type="caution">
    <text evidence="3">The sequence shown here is derived from an EMBL/GenBank/DDBJ whole genome shotgun (WGS) entry which is preliminary data.</text>
</comment>
<dbReference type="SUPFAM" id="SSF51735">
    <property type="entry name" value="NAD(P)-binding Rossmann-fold domains"/>
    <property type="match status" value="1"/>
</dbReference>